<accession>A0A4Z2EXH2</accession>
<sequence>MERYPVVPLVFQAENVTHGVHGRLLLDVRLRAPSHRGTRESRCNRRAALTISGRTRVRDSGPIGVRTHFLRGGGGADGAVVGIGRELGPVGAGWGNGAPAK</sequence>
<evidence type="ECO:0000313" key="1">
    <source>
        <dbReference type="EMBL" id="TNN32952.1"/>
    </source>
</evidence>
<protein>
    <submittedName>
        <fullName evidence="1">Uncharacterized protein</fullName>
    </submittedName>
</protein>
<comment type="caution">
    <text evidence="1">The sequence shown here is derived from an EMBL/GenBank/DDBJ whole genome shotgun (WGS) entry which is preliminary data.</text>
</comment>
<dbReference type="EMBL" id="SRLO01002417">
    <property type="protein sequence ID" value="TNN32952.1"/>
    <property type="molecule type" value="Genomic_DNA"/>
</dbReference>
<reference evidence="1 2" key="1">
    <citation type="submission" date="2019-03" db="EMBL/GenBank/DDBJ databases">
        <title>First draft genome of Liparis tanakae, snailfish: a comprehensive survey of snailfish specific genes.</title>
        <authorList>
            <person name="Kim W."/>
            <person name="Song I."/>
            <person name="Jeong J.-H."/>
            <person name="Kim D."/>
            <person name="Kim S."/>
            <person name="Ryu S."/>
            <person name="Song J.Y."/>
            <person name="Lee S.K."/>
        </authorList>
    </citation>
    <scope>NUCLEOTIDE SEQUENCE [LARGE SCALE GENOMIC DNA]</scope>
    <source>
        <tissue evidence="1">Muscle</tissue>
    </source>
</reference>
<dbReference type="Proteomes" id="UP000314294">
    <property type="component" value="Unassembled WGS sequence"/>
</dbReference>
<name>A0A4Z2EXH2_9TELE</name>
<evidence type="ECO:0000313" key="2">
    <source>
        <dbReference type="Proteomes" id="UP000314294"/>
    </source>
</evidence>
<keyword evidence="2" id="KW-1185">Reference proteome</keyword>
<proteinExistence type="predicted"/>
<gene>
    <name evidence="1" type="ORF">EYF80_056883</name>
</gene>
<organism evidence="1 2">
    <name type="scientific">Liparis tanakae</name>
    <name type="common">Tanaka's snailfish</name>
    <dbReference type="NCBI Taxonomy" id="230148"/>
    <lineage>
        <taxon>Eukaryota</taxon>
        <taxon>Metazoa</taxon>
        <taxon>Chordata</taxon>
        <taxon>Craniata</taxon>
        <taxon>Vertebrata</taxon>
        <taxon>Euteleostomi</taxon>
        <taxon>Actinopterygii</taxon>
        <taxon>Neopterygii</taxon>
        <taxon>Teleostei</taxon>
        <taxon>Neoteleostei</taxon>
        <taxon>Acanthomorphata</taxon>
        <taxon>Eupercaria</taxon>
        <taxon>Perciformes</taxon>
        <taxon>Cottioidei</taxon>
        <taxon>Cottales</taxon>
        <taxon>Liparidae</taxon>
        <taxon>Liparis</taxon>
    </lineage>
</organism>
<dbReference type="AlphaFoldDB" id="A0A4Z2EXH2"/>